<dbReference type="SUPFAM" id="SSF52096">
    <property type="entry name" value="ClpP/crotonase"/>
    <property type="match status" value="1"/>
</dbReference>
<evidence type="ECO:0000256" key="3">
    <source>
        <dbReference type="RuleBase" id="RU003707"/>
    </source>
</evidence>
<protein>
    <submittedName>
        <fullName evidence="5">ClpP/crotonase</fullName>
    </submittedName>
</protein>
<dbReference type="InterPro" id="IPR029045">
    <property type="entry name" value="ClpP/crotonase-like_dom_sf"/>
</dbReference>
<gene>
    <name evidence="5" type="ORF">EJ05DRAFT_491220</name>
</gene>
<proteinExistence type="inferred from homology"/>
<dbReference type="PROSITE" id="PS00166">
    <property type="entry name" value="ENOYL_COA_HYDRATASE"/>
    <property type="match status" value="1"/>
</dbReference>
<feature type="compositionally biased region" description="Pro residues" evidence="4">
    <location>
        <begin position="218"/>
        <end position="227"/>
    </location>
</feature>
<feature type="region of interest" description="Disordered" evidence="4">
    <location>
        <begin position="213"/>
        <end position="237"/>
    </location>
</feature>
<evidence type="ECO:0000313" key="6">
    <source>
        <dbReference type="Proteomes" id="UP000799437"/>
    </source>
</evidence>
<dbReference type="Proteomes" id="UP000799437">
    <property type="component" value="Unassembled WGS sequence"/>
</dbReference>
<dbReference type="EMBL" id="ML996565">
    <property type="protein sequence ID" value="KAF2763146.1"/>
    <property type="molecule type" value="Genomic_DNA"/>
</dbReference>
<dbReference type="InterPro" id="IPR018376">
    <property type="entry name" value="Enoyl-CoA_hyd/isom_CS"/>
</dbReference>
<feature type="compositionally biased region" description="Low complexity" evidence="4">
    <location>
        <begin position="90"/>
        <end position="105"/>
    </location>
</feature>
<dbReference type="AlphaFoldDB" id="A0A6A6WLX0"/>
<dbReference type="GO" id="GO:0005739">
    <property type="term" value="C:mitochondrion"/>
    <property type="evidence" value="ECO:0007669"/>
    <property type="project" value="TreeGrafter"/>
</dbReference>
<dbReference type="CDD" id="cd06558">
    <property type="entry name" value="crotonase-like"/>
    <property type="match status" value="1"/>
</dbReference>
<sequence length="320" mass="33650">MAENLSSQPPPSTAFLLSYPSPSILLVTINKPKQRNAISMAQHWEADAIFKWFDAEPSLLVAIITGAGDLAFCAGQDLKEQAYLDHRSNNKSSTTNNNNKDTASNPQPQPSSRLGLPPTGFAGLSTRTGRKPIIAAVNGAAMGGGFEICLNCDITLALPTATFALPEALRGLYAAAGGLARLTRTAGIHIASELALTGRRMSAAEALSHGLINRVVSPPSPSPPSPSTPSSSPSSARETLLNEAVEMARAITLASPDAVVVTRAGIREAWETASVVRAGQVTAERYGEALFRGENFGIGVRAFAEGGGRGRRPVWRPSRL</sequence>
<feature type="region of interest" description="Disordered" evidence="4">
    <location>
        <begin position="86"/>
        <end position="121"/>
    </location>
</feature>
<evidence type="ECO:0000256" key="2">
    <source>
        <dbReference type="ARBA" id="ARBA00023026"/>
    </source>
</evidence>
<evidence type="ECO:0000256" key="1">
    <source>
        <dbReference type="ARBA" id="ARBA00005254"/>
    </source>
</evidence>
<keyword evidence="2" id="KW-0843">Virulence</keyword>
<comment type="similarity">
    <text evidence="1 3">Belongs to the enoyl-CoA hydratase/isomerase family.</text>
</comment>
<dbReference type="Pfam" id="PF00378">
    <property type="entry name" value="ECH_1"/>
    <property type="match status" value="2"/>
</dbReference>
<dbReference type="OrthoDB" id="2139957at2759"/>
<keyword evidence="6" id="KW-1185">Reference proteome</keyword>
<dbReference type="PANTHER" id="PTHR11941:SF68">
    <property type="entry name" value="CARNITINYL-COA DEHYDRATASE"/>
    <property type="match status" value="1"/>
</dbReference>
<dbReference type="GO" id="GO:0003824">
    <property type="term" value="F:catalytic activity"/>
    <property type="evidence" value="ECO:0007669"/>
    <property type="project" value="InterPro"/>
</dbReference>
<name>A0A6A6WLX0_9PEZI</name>
<reference evidence="5" key="1">
    <citation type="journal article" date="2020" name="Stud. Mycol.">
        <title>101 Dothideomycetes genomes: a test case for predicting lifestyles and emergence of pathogens.</title>
        <authorList>
            <person name="Haridas S."/>
            <person name="Albert R."/>
            <person name="Binder M."/>
            <person name="Bloem J."/>
            <person name="Labutti K."/>
            <person name="Salamov A."/>
            <person name="Andreopoulos B."/>
            <person name="Baker S."/>
            <person name="Barry K."/>
            <person name="Bills G."/>
            <person name="Bluhm B."/>
            <person name="Cannon C."/>
            <person name="Castanera R."/>
            <person name="Culley D."/>
            <person name="Daum C."/>
            <person name="Ezra D."/>
            <person name="Gonzalez J."/>
            <person name="Henrissat B."/>
            <person name="Kuo A."/>
            <person name="Liang C."/>
            <person name="Lipzen A."/>
            <person name="Lutzoni F."/>
            <person name="Magnuson J."/>
            <person name="Mondo S."/>
            <person name="Nolan M."/>
            <person name="Ohm R."/>
            <person name="Pangilinan J."/>
            <person name="Park H.-J."/>
            <person name="Ramirez L."/>
            <person name="Alfaro M."/>
            <person name="Sun H."/>
            <person name="Tritt A."/>
            <person name="Yoshinaga Y."/>
            <person name="Zwiers L.-H."/>
            <person name="Turgeon B."/>
            <person name="Goodwin S."/>
            <person name="Spatafora J."/>
            <person name="Crous P."/>
            <person name="Grigoriev I."/>
        </authorList>
    </citation>
    <scope>NUCLEOTIDE SEQUENCE</scope>
    <source>
        <strain evidence="5">CBS 121739</strain>
    </source>
</reference>
<dbReference type="Gene3D" id="3.90.226.10">
    <property type="entry name" value="2-enoyl-CoA Hydratase, Chain A, domain 1"/>
    <property type="match status" value="1"/>
</dbReference>
<accession>A0A6A6WLX0</accession>
<dbReference type="GO" id="GO:0006635">
    <property type="term" value="P:fatty acid beta-oxidation"/>
    <property type="evidence" value="ECO:0007669"/>
    <property type="project" value="TreeGrafter"/>
</dbReference>
<dbReference type="RefSeq" id="XP_033605597.1">
    <property type="nucleotide sequence ID" value="XM_033745963.1"/>
</dbReference>
<dbReference type="PANTHER" id="PTHR11941">
    <property type="entry name" value="ENOYL-COA HYDRATASE-RELATED"/>
    <property type="match status" value="1"/>
</dbReference>
<organism evidence="5 6">
    <name type="scientific">Pseudovirgaria hyperparasitica</name>
    <dbReference type="NCBI Taxonomy" id="470096"/>
    <lineage>
        <taxon>Eukaryota</taxon>
        <taxon>Fungi</taxon>
        <taxon>Dikarya</taxon>
        <taxon>Ascomycota</taxon>
        <taxon>Pezizomycotina</taxon>
        <taxon>Dothideomycetes</taxon>
        <taxon>Dothideomycetes incertae sedis</taxon>
        <taxon>Acrospermales</taxon>
        <taxon>Acrospermaceae</taxon>
        <taxon>Pseudovirgaria</taxon>
    </lineage>
</organism>
<dbReference type="InterPro" id="IPR001753">
    <property type="entry name" value="Enoyl-CoA_hydra/iso"/>
</dbReference>
<evidence type="ECO:0000256" key="4">
    <source>
        <dbReference type="SAM" id="MobiDB-lite"/>
    </source>
</evidence>
<evidence type="ECO:0000313" key="5">
    <source>
        <dbReference type="EMBL" id="KAF2763146.1"/>
    </source>
</evidence>
<dbReference type="GeneID" id="54487017"/>